<dbReference type="Gene3D" id="1.20.120.1630">
    <property type="match status" value="1"/>
</dbReference>
<dbReference type="OrthoDB" id="9779233at2"/>
<organism evidence="2 3">
    <name type="scientific">Alteracholeplasma palmae (strain ATCC 49389 / J233)</name>
    <name type="common">Acholeplasma palmae</name>
    <dbReference type="NCBI Taxonomy" id="1318466"/>
    <lineage>
        <taxon>Bacteria</taxon>
        <taxon>Bacillati</taxon>
        <taxon>Mycoplasmatota</taxon>
        <taxon>Mollicutes</taxon>
        <taxon>Acholeplasmatales</taxon>
        <taxon>Acholeplasmataceae</taxon>
        <taxon>Acholeplasma</taxon>
    </lineage>
</organism>
<feature type="transmembrane region" description="Helical" evidence="1">
    <location>
        <begin position="54"/>
        <end position="76"/>
    </location>
</feature>
<keyword evidence="1" id="KW-0812">Transmembrane</keyword>
<sequence length="260" mass="30475">MFFAVTGIALFVFFLIAFIIGQVKKNNGLIDIFWGLGFVVVALTGLIYKNNYSLLSLVIVGVTLLWGLRLGIYLFIRNWNKKEDFRYVKMREKWKTHLKTKAFFKVYLTQAIILYVVSMPIQLTLYFDIKVDELLQYILLGVGVCFWLIGYFFEVVGDTQLRRFIKNPNNKGKIIQTGVWKYTRHPNYFGEVVMWWSIFVISLATLNINVIYGIVSPIIMTLLLLFVSGVPLLEKRYRDHAEYQEYAKKTSIFIPWFPKK</sequence>
<dbReference type="PROSITE" id="PS50244">
    <property type="entry name" value="S5A_REDUCTASE"/>
    <property type="match status" value="1"/>
</dbReference>
<protein>
    <submittedName>
        <fullName evidence="2">Steroid 5-alpha reductase domain protein</fullName>
    </submittedName>
</protein>
<dbReference type="Pfam" id="PF06966">
    <property type="entry name" value="DUF1295"/>
    <property type="match status" value="1"/>
</dbReference>
<dbReference type="PANTHER" id="PTHR32251:SF17">
    <property type="entry name" value="STEROID 5-ALPHA REDUCTASE C-TERMINAL DOMAIN-CONTAINING PROTEIN"/>
    <property type="match status" value="1"/>
</dbReference>
<dbReference type="PANTHER" id="PTHR32251">
    <property type="entry name" value="3-OXO-5-ALPHA-STEROID 4-DEHYDROGENASE"/>
    <property type="match status" value="1"/>
</dbReference>
<dbReference type="InterPro" id="IPR010721">
    <property type="entry name" value="UstE-like"/>
</dbReference>
<name>U4KKS7_ALTPJ</name>
<feature type="transmembrane region" description="Helical" evidence="1">
    <location>
        <begin position="134"/>
        <end position="153"/>
    </location>
</feature>
<dbReference type="GO" id="GO:0016020">
    <property type="term" value="C:membrane"/>
    <property type="evidence" value="ECO:0007669"/>
    <property type="project" value="TreeGrafter"/>
</dbReference>
<feature type="transmembrane region" description="Helical" evidence="1">
    <location>
        <begin position="102"/>
        <end position="122"/>
    </location>
</feature>
<evidence type="ECO:0000313" key="2">
    <source>
        <dbReference type="EMBL" id="CCV64258.1"/>
    </source>
</evidence>
<feature type="transmembrane region" description="Helical" evidence="1">
    <location>
        <begin position="214"/>
        <end position="233"/>
    </location>
</feature>
<reference evidence="2 3" key="1">
    <citation type="journal article" date="2013" name="J. Mol. Microbiol. Biotechnol.">
        <title>Analysis of the Complete Genomes of Acholeplasma brassicae , A. palmae and A. laidlawii and Their Comparison to the Obligate Parasites from ' Candidatus Phytoplasma'.</title>
        <authorList>
            <person name="Kube M."/>
            <person name="Siewert C."/>
            <person name="Migdoll A.M."/>
            <person name="Duduk B."/>
            <person name="Holz S."/>
            <person name="Rabus R."/>
            <person name="Seemuller E."/>
            <person name="Mitrovic J."/>
            <person name="Muller I."/>
            <person name="Buttner C."/>
            <person name="Reinhardt R."/>
        </authorList>
    </citation>
    <scope>NUCLEOTIDE SEQUENCE [LARGE SCALE GENOMIC DNA]</scope>
    <source>
        <strain evidence="2 3">J233</strain>
    </source>
</reference>
<evidence type="ECO:0000313" key="3">
    <source>
        <dbReference type="Proteomes" id="UP000032740"/>
    </source>
</evidence>
<accession>U4KKS7</accession>
<evidence type="ECO:0000256" key="1">
    <source>
        <dbReference type="SAM" id="Phobius"/>
    </source>
</evidence>
<dbReference type="AlphaFoldDB" id="U4KKS7"/>
<dbReference type="STRING" id="1318466.BN85406810"/>
<gene>
    <name evidence="2" type="ORF">BN85406810</name>
</gene>
<dbReference type="HOGENOM" id="CLU_043418_3_1_14"/>
<dbReference type="RefSeq" id="WP_026658506.1">
    <property type="nucleotide sequence ID" value="NC_022538.1"/>
</dbReference>
<feature type="transmembrane region" description="Helical" evidence="1">
    <location>
        <begin position="6"/>
        <end position="23"/>
    </location>
</feature>
<feature type="transmembrane region" description="Helical" evidence="1">
    <location>
        <begin position="188"/>
        <end position="208"/>
    </location>
</feature>
<keyword evidence="1" id="KW-1133">Transmembrane helix</keyword>
<keyword evidence="3" id="KW-1185">Reference proteome</keyword>
<dbReference type="KEGG" id="apal:BN85406810"/>
<dbReference type="EMBL" id="FO681347">
    <property type="protein sequence ID" value="CCV64258.1"/>
    <property type="molecule type" value="Genomic_DNA"/>
</dbReference>
<feature type="transmembrane region" description="Helical" evidence="1">
    <location>
        <begin position="30"/>
        <end position="48"/>
    </location>
</feature>
<dbReference type="Proteomes" id="UP000032740">
    <property type="component" value="Chromosome"/>
</dbReference>
<proteinExistence type="predicted"/>
<keyword evidence="1" id="KW-0472">Membrane</keyword>